<evidence type="ECO:0000259" key="7">
    <source>
        <dbReference type="Pfam" id="PF00707"/>
    </source>
</evidence>
<dbReference type="GO" id="GO:0016020">
    <property type="term" value="C:membrane"/>
    <property type="evidence" value="ECO:0007669"/>
    <property type="project" value="TreeGrafter"/>
</dbReference>
<evidence type="ECO:0000256" key="3">
    <source>
        <dbReference type="ARBA" id="ARBA00022917"/>
    </source>
</evidence>
<dbReference type="KEGG" id="fgi:OP10G_4258"/>
<dbReference type="GO" id="GO:0003743">
    <property type="term" value="F:translation initiation factor activity"/>
    <property type="evidence" value="ECO:0007669"/>
    <property type="project" value="UniProtKB-UniRule"/>
</dbReference>
<dbReference type="STRING" id="661478.OP10G_4258"/>
<gene>
    <name evidence="4" type="primary">infC</name>
    <name evidence="9" type="ORF">OP10G_4258</name>
</gene>
<keyword evidence="4" id="KW-0963">Cytoplasm</keyword>
<evidence type="ECO:0000259" key="8">
    <source>
        <dbReference type="Pfam" id="PF05198"/>
    </source>
</evidence>
<dbReference type="Proteomes" id="UP000027982">
    <property type="component" value="Chromosome"/>
</dbReference>
<feature type="domain" description="Translation initiation factor 3 N-terminal" evidence="8">
    <location>
        <begin position="4"/>
        <end position="66"/>
    </location>
</feature>
<dbReference type="NCBIfam" id="TIGR00168">
    <property type="entry name" value="infC"/>
    <property type="match status" value="1"/>
</dbReference>
<keyword evidence="10" id="KW-1185">Reference proteome</keyword>
<dbReference type="eggNOG" id="COG0290">
    <property type="taxonomic scope" value="Bacteria"/>
</dbReference>
<comment type="similarity">
    <text evidence="1 4">Belongs to the IF-3 family.</text>
</comment>
<feature type="domain" description="Translation initiation factor 3 C-terminal" evidence="7">
    <location>
        <begin position="73"/>
        <end position="157"/>
    </location>
</feature>
<feature type="compositionally biased region" description="Basic and acidic residues" evidence="6">
    <location>
        <begin position="180"/>
        <end position="190"/>
    </location>
</feature>
<dbReference type="InterPro" id="IPR036787">
    <property type="entry name" value="T_IF-3_N_sf"/>
</dbReference>
<evidence type="ECO:0000256" key="4">
    <source>
        <dbReference type="HAMAP-Rule" id="MF_00080"/>
    </source>
</evidence>
<evidence type="ECO:0000256" key="5">
    <source>
        <dbReference type="NCBIfam" id="TIGR00168"/>
    </source>
</evidence>
<evidence type="ECO:0000256" key="1">
    <source>
        <dbReference type="ARBA" id="ARBA00005439"/>
    </source>
</evidence>
<comment type="function">
    <text evidence="4">IF-3 binds to the 30S ribosomal subunit and shifts the equilibrium between 70S ribosomes and their 50S and 30S subunits in favor of the free subunits, thus enhancing the availability of 30S subunits on which protein synthesis initiation begins.</text>
</comment>
<evidence type="ECO:0000313" key="9">
    <source>
        <dbReference type="EMBL" id="AIE87626.1"/>
    </source>
</evidence>
<dbReference type="GO" id="GO:0032790">
    <property type="term" value="P:ribosome disassembly"/>
    <property type="evidence" value="ECO:0007669"/>
    <property type="project" value="TreeGrafter"/>
</dbReference>
<dbReference type="HOGENOM" id="CLU_054919_3_1_0"/>
<dbReference type="InterPro" id="IPR001288">
    <property type="entry name" value="Translation_initiation_fac_3"/>
</dbReference>
<sequence>MLKYRDVRVIGSDGEQLGIMQSRQALNIAREEGLDLVLVTSTAQPPVCRIIDYGKHKYLEGKSGKDKKSKQQEVKGIKISPRIAEHDLSFNIKKAHEFLEEGHKVKVTCMFKAREVTHPELGRKKLDFFAEKLVDIGIVERIPTLDGRLMIMVLNPKPGAVKKKDAKDPNKQIGGQAVQNHRDRKDHADEGVQQPPVPAQESVAQAEA</sequence>
<dbReference type="InterPro" id="IPR019815">
    <property type="entry name" value="Translation_initiation_fac_3_C"/>
</dbReference>
<dbReference type="GO" id="GO:0005829">
    <property type="term" value="C:cytosol"/>
    <property type="evidence" value="ECO:0007669"/>
    <property type="project" value="TreeGrafter"/>
</dbReference>
<dbReference type="GO" id="GO:0043022">
    <property type="term" value="F:ribosome binding"/>
    <property type="evidence" value="ECO:0007669"/>
    <property type="project" value="TreeGrafter"/>
</dbReference>
<dbReference type="InterPro" id="IPR036788">
    <property type="entry name" value="T_IF-3_C_sf"/>
</dbReference>
<dbReference type="Pfam" id="PF05198">
    <property type="entry name" value="IF3_N"/>
    <property type="match status" value="1"/>
</dbReference>
<dbReference type="AlphaFoldDB" id="A0A068NW16"/>
<dbReference type="PANTHER" id="PTHR10938">
    <property type="entry name" value="TRANSLATION INITIATION FACTOR IF-3"/>
    <property type="match status" value="1"/>
</dbReference>
<dbReference type="PANTHER" id="PTHR10938:SF0">
    <property type="entry name" value="TRANSLATION INITIATION FACTOR IF-3, MITOCHONDRIAL"/>
    <property type="match status" value="1"/>
</dbReference>
<dbReference type="EMBL" id="CP007139">
    <property type="protein sequence ID" value="AIE87626.1"/>
    <property type="molecule type" value="Genomic_DNA"/>
</dbReference>
<comment type="subunit">
    <text evidence="4">Monomer.</text>
</comment>
<keyword evidence="2 4" id="KW-0396">Initiation factor</keyword>
<organism evidence="9 10">
    <name type="scientific">Fimbriimonas ginsengisoli Gsoil 348</name>
    <dbReference type="NCBI Taxonomy" id="661478"/>
    <lineage>
        <taxon>Bacteria</taxon>
        <taxon>Bacillati</taxon>
        <taxon>Armatimonadota</taxon>
        <taxon>Fimbriimonadia</taxon>
        <taxon>Fimbriimonadales</taxon>
        <taxon>Fimbriimonadaceae</taxon>
        <taxon>Fimbriimonas</taxon>
    </lineage>
</organism>
<keyword evidence="3 4" id="KW-0648">Protein biosynthesis</keyword>
<reference evidence="9 10" key="1">
    <citation type="journal article" date="2014" name="PLoS ONE">
        <title>The first complete genome sequence of the class fimbriimonadia in the phylum armatimonadetes.</title>
        <authorList>
            <person name="Hu Z.Y."/>
            <person name="Wang Y.Z."/>
            <person name="Im W.T."/>
            <person name="Wang S.Y."/>
            <person name="Zhao G.P."/>
            <person name="Zheng H.J."/>
            <person name="Quan Z.X."/>
        </authorList>
    </citation>
    <scope>NUCLEOTIDE SEQUENCE [LARGE SCALE GENOMIC DNA]</scope>
    <source>
        <strain evidence="9">Gsoil 348</strain>
    </source>
</reference>
<dbReference type="Pfam" id="PF00707">
    <property type="entry name" value="IF3_C"/>
    <property type="match status" value="1"/>
</dbReference>
<dbReference type="SUPFAM" id="SSF54364">
    <property type="entry name" value="Translation initiation factor IF3, N-terminal domain"/>
    <property type="match status" value="1"/>
</dbReference>
<protein>
    <recommendedName>
        <fullName evidence="4 5">Translation initiation factor IF-3</fullName>
    </recommendedName>
</protein>
<evidence type="ECO:0000256" key="2">
    <source>
        <dbReference type="ARBA" id="ARBA00022540"/>
    </source>
</evidence>
<feature type="region of interest" description="Disordered" evidence="6">
    <location>
        <begin position="159"/>
        <end position="208"/>
    </location>
</feature>
<evidence type="ECO:0000313" key="10">
    <source>
        <dbReference type="Proteomes" id="UP000027982"/>
    </source>
</evidence>
<dbReference type="HAMAP" id="MF_00080">
    <property type="entry name" value="IF_3"/>
    <property type="match status" value="1"/>
</dbReference>
<accession>A0A068NW16</accession>
<evidence type="ECO:0000256" key="6">
    <source>
        <dbReference type="SAM" id="MobiDB-lite"/>
    </source>
</evidence>
<comment type="subcellular location">
    <subcellularLocation>
        <location evidence="4">Cytoplasm</location>
    </subcellularLocation>
</comment>
<dbReference type="InterPro" id="IPR019814">
    <property type="entry name" value="Translation_initiation_fac_3_N"/>
</dbReference>
<name>A0A068NW16_FIMGI</name>
<dbReference type="Gene3D" id="3.30.110.10">
    <property type="entry name" value="Translation initiation factor 3 (IF-3), C-terminal domain"/>
    <property type="match status" value="1"/>
</dbReference>
<dbReference type="SUPFAM" id="SSF55200">
    <property type="entry name" value="Translation initiation factor IF3, C-terminal domain"/>
    <property type="match status" value="1"/>
</dbReference>
<proteinExistence type="inferred from homology"/>
<dbReference type="Gene3D" id="3.10.20.80">
    <property type="entry name" value="Translation initiation factor 3 (IF-3), N-terminal domain"/>
    <property type="match status" value="1"/>
</dbReference>